<dbReference type="Ensembl" id="ENSPNAT00000078548.1">
    <property type="protein sequence ID" value="ENSPNAP00000061746.1"/>
    <property type="gene ID" value="ENSPNAG00000000246.2"/>
</dbReference>
<dbReference type="CDD" id="cd20710">
    <property type="entry name" value="NOT1_connector"/>
    <property type="match status" value="1"/>
</dbReference>
<dbReference type="Gene3D" id="1.25.40.840">
    <property type="entry name" value="CCR4-NOT transcription complex subunit 1 TTP binding domain"/>
    <property type="match status" value="1"/>
</dbReference>
<evidence type="ECO:0000256" key="1">
    <source>
        <dbReference type="ARBA" id="ARBA00004123"/>
    </source>
</evidence>
<dbReference type="Pfam" id="PF16417">
    <property type="entry name" value="CNOT1_TTP_bind"/>
    <property type="match status" value="1"/>
</dbReference>
<organism evidence="21 22">
    <name type="scientific">Pygocentrus nattereri</name>
    <name type="common">Red-bellied piranha</name>
    <dbReference type="NCBI Taxonomy" id="42514"/>
    <lineage>
        <taxon>Eukaryota</taxon>
        <taxon>Metazoa</taxon>
        <taxon>Chordata</taxon>
        <taxon>Craniata</taxon>
        <taxon>Vertebrata</taxon>
        <taxon>Euteleostomi</taxon>
        <taxon>Actinopterygii</taxon>
        <taxon>Neopterygii</taxon>
        <taxon>Teleostei</taxon>
        <taxon>Ostariophysi</taxon>
        <taxon>Characiformes</taxon>
        <taxon>Characoidei</taxon>
        <taxon>Pygocentrus</taxon>
    </lineage>
</organism>
<dbReference type="Pfam" id="PF16418">
    <property type="entry name" value="CNOT1_HEAT"/>
    <property type="match status" value="1"/>
</dbReference>
<dbReference type="FunFam" id="1.25.40.790:FF:000001">
    <property type="entry name" value="Ccr4-not transcription complex subunit 1 isoform"/>
    <property type="match status" value="1"/>
</dbReference>
<evidence type="ECO:0000256" key="5">
    <source>
        <dbReference type="ARBA" id="ARBA00022845"/>
    </source>
</evidence>
<feature type="domain" description="CCR4-NOT transcription complex subunit 1 CAF1-binding" evidence="16">
    <location>
        <begin position="1079"/>
        <end position="1302"/>
    </location>
</feature>
<evidence type="ECO:0000256" key="4">
    <source>
        <dbReference type="ARBA" id="ARBA00022491"/>
    </source>
</evidence>
<accession>A0AAR2KI09</accession>
<dbReference type="Pfam" id="PF16415">
    <property type="entry name" value="CNOT1_CAF1_bind"/>
    <property type="match status" value="1"/>
</dbReference>
<dbReference type="InterPro" id="IPR032194">
    <property type="entry name" value="CNOT1_HEAT"/>
</dbReference>
<dbReference type="Gene3D" id="1.25.40.800">
    <property type="match status" value="1"/>
</dbReference>
<keyword evidence="5" id="KW-0810">Translation regulation</keyword>
<evidence type="ECO:0000259" key="16">
    <source>
        <dbReference type="Pfam" id="PF16415"/>
    </source>
</evidence>
<protein>
    <recommendedName>
        <fullName evidence="12">CCR4-NOT transcription complex subunit 1</fullName>
    </recommendedName>
    <alternativeName>
        <fullName evidence="11">CCR4-associated factor 1</fullName>
    </alternativeName>
</protein>
<evidence type="ECO:0000256" key="3">
    <source>
        <dbReference type="ARBA" id="ARBA00022490"/>
    </source>
</evidence>
<dbReference type="Pfam" id="PF12842">
    <property type="entry name" value="DUF3819"/>
    <property type="match status" value="1"/>
</dbReference>
<dbReference type="InterPro" id="IPR032191">
    <property type="entry name" value="CNOT1_CAF1_bind"/>
</dbReference>
<dbReference type="GO" id="GO:0060090">
    <property type="term" value="F:molecular adaptor activity"/>
    <property type="evidence" value="ECO:0007669"/>
    <property type="project" value="TreeGrafter"/>
</dbReference>
<dbReference type="InterPro" id="IPR055454">
    <property type="entry name" value="CNOT1-like_NOT1_connector"/>
</dbReference>
<dbReference type="FunFam" id="1.25.40.840:FF:000001">
    <property type="entry name" value="Ccr4-not transcription complex subunit 1 isoform"/>
    <property type="match status" value="1"/>
</dbReference>
<feature type="domain" description="CCR4-NOT transcription complex subunit 1-like NOT1 connector" evidence="20">
    <location>
        <begin position="1605"/>
        <end position="1804"/>
    </location>
</feature>
<dbReference type="PANTHER" id="PTHR13162">
    <property type="entry name" value="CCR4-NOT TRANSCRIPTION COMPLEX"/>
    <property type="match status" value="1"/>
</dbReference>
<proteinExistence type="inferred from homology"/>
<dbReference type="GO" id="GO:0005634">
    <property type="term" value="C:nucleus"/>
    <property type="evidence" value="ECO:0007669"/>
    <property type="project" value="UniProtKB-SubCell"/>
</dbReference>
<dbReference type="InterPro" id="IPR038535">
    <property type="entry name" value="CNOT1_TTP_bind_sf"/>
</dbReference>
<dbReference type="Gene3D" id="1.25.40.180">
    <property type="match status" value="1"/>
</dbReference>
<evidence type="ECO:0000313" key="21">
    <source>
        <dbReference type="Ensembl" id="ENSPNAP00000061746.1"/>
    </source>
</evidence>
<evidence type="ECO:0000256" key="11">
    <source>
        <dbReference type="ARBA" id="ARBA00032531"/>
    </source>
</evidence>
<evidence type="ECO:0000256" key="10">
    <source>
        <dbReference type="ARBA" id="ARBA00025717"/>
    </source>
</evidence>
<reference evidence="21" key="2">
    <citation type="submission" date="2025-08" db="UniProtKB">
        <authorList>
            <consortium name="Ensembl"/>
        </authorList>
    </citation>
    <scope>IDENTIFICATION</scope>
</reference>
<reference evidence="21 22" key="1">
    <citation type="submission" date="2020-10" db="EMBL/GenBank/DDBJ databases">
        <title>Pygocentrus nattereri (red-bellied piranha) genome, fPygNat1, primary haplotype.</title>
        <authorList>
            <person name="Myers G."/>
            <person name="Meyer A."/>
            <person name="Karagic N."/>
            <person name="Pippel M."/>
            <person name="Winkler S."/>
            <person name="Tracey A."/>
            <person name="Wood J."/>
            <person name="Formenti G."/>
            <person name="Howe K."/>
            <person name="Fedrigo O."/>
            <person name="Jarvis E.D."/>
        </authorList>
    </citation>
    <scope>NUCLEOTIDE SEQUENCE [LARGE SCALE GENOMIC DNA]</scope>
</reference>
<evidence type="ECO:0000256" key="6">
    <source>
        <dbReference type="ARBA" id="ARBA00023015"/>
    </source>
</evidence>
<dbReference type="InterPro" id="IPR007196">
    <property type="entry name" value="CCR4-Not_Not1_C"/>
</dbReference>
<dbReference type="Pfam" id="PF22940">
    <property type="entry name" value="CNOT1_1st"/>
    <property type="match status" value="1"/>
</dbReference>
<dbReference type="GO" id="GO:0000288">
    <property type="term" value="P:nuclear-transcribed mRNA catabolic process, deadenylation-dependent decay"/>
    <property type="evidence" value="ECO:0007669"/>
    <property type="project" value="TreeGrafter"/>
</dbReference>
<sequence length="2384" mass="267611">MNLDSLSLALSQISYLVDNLTKKNYRASQQEIQHIVNRHGPEADRHLLRCLFSHVDFSGDGKSSGKDFHQTQFLIQECVSLITKPNFISTLCYAIDNPLHYQKSLKPSPHLFPQLSKVLKLSKVQEVIFGLALLNSSNSDLRGFAAQFVKQKLPDLLRSYVDADLGGSQEGGFQDIAIEALHLLLSHLLFGQKGSSGVGQEQIDAFLKTLCRDFPQERCPVVLAPLLYPEKRDILMDRILPDSGELAKTMMESSLAEFMQEVGYGFCASVDECRNIILQYGVREVTASQVARVLGMMARTHSGLSDGIPLQSISAPGSGIWSDGKDKSDGSQPHTWNVEVLIDVVKELNPNLNFKEVTYELDHPGFIIRDSKGLQMVVYGIQRGLGMEVFPVDLIYRPWKHAEGQLSFIQQSLLSPEVFCFADYPCHTVAIDILKAPPEDDNREIATWKSLDLVESLLRLSEVGQYEQVKQLFSFPIKHCPDMLVLALLQISTSWHTLRHELISTLMPIFLGNHPNSAIILHYAWHGQGQSPSIRQLIMHSMAEWYMRGEQYDQAKLSRILDVAQDLKSLSMLLNGTPFAFVIDLAALASRREYLKLDKWLTDKIREHGEPFIQACVTFLKRRCPTIMGGLAPEKDQPKSAQLPPETLATMLACLQSCAGSVSQELSETILTMVANCSNVMNKARQPPPGVMPKGRAPSTSSLDAISPVDPLTAMGSLNLGSSATSHTQNMQGFPTPLGSAFSNPQSPAKAFPPLTNPNPSTAFGGISGLSSQLPGPLGSGSLSGIGSGLGMPAVNNDPFGPRKMSTPGLNPPTFQHSDLSHVWPEANQHFSKEIDDEANSYFQRIYNHPPHPTMSVDEVLEMLQRFKDSNIKREREVFNCMLRNLFEEYRFFPQYPDKELHITACLFGGIIEKGLVTYMALGLALRYVLEALRKPYGSKMYYFGIAALDRFKNRLKDYPQYCQHLASIAHFLQFPHHLQEYIEYGQQSRDPPVKMQGSITTPGSLALAQAQAQSQPPKAPQPGQASTLVTTTTTTTTVAKTSTISRPTAVGFKKDVPPSINTTNIDTLLVATDQTERIVEPPENVQEKIAFIFNNLSQSNMSQKVEELKETVKEEFMPWVSQYLVMKRVSIEPNFHSLYSNFLDTLKNPEFVKMVLNETYRNIKVLLTSDKAAANFSDRSLLKNLGHWLGMITLAKNKPILYTDLELKSLLLEAYVKGQQELLYVVPFVAKVLESSLRSVVFRPQNPWTMAIMNVLAELHQEHDLKLNLKFEIEVLCKNLSLDINDLKPGNLLKDKEKLKNLDEQLSAPKKETKPPEEMLPIVTTGMLSAPSAPAATATTATTGPPTPQFSYHDINVYALAGLAPHININANIPLLQAHPQLKQCVRQAIERAVQELVHPVVDRSIKIAMTTCEQIVRKDFALDSEESHMRVAAHHMMRNLTAGMAMITCREPLLMSIATNLKNSFAAALRAPTAQQREMMEEAAARIAQDNCELACCFIQKTAVEKAGPEMDKRLATEFELRKHARQEGRRYCDPMVLTYQAERMPEQIRLKVGGVDPKQLAVYEEFARNVPGFLPSNDLSQPTGFLAQPMKQQAWPTDDMAHIYDKCISDLEQHLHAIPPALAMNPQAQALRSLLEAVVMARNSRDGITALGLLQKAVEGLLDATSGADADLLLSYRECHLLVLKALQDSRAYGPQWCNKQITRCLMECRDEYKYNVEAVELLIRNHLVNMQQYDLHLAQSMENGLHYMAVAFAMQLVKLLLVDERSVSHITEADLFHTIETLMRTCAHSRANAPEGLVCLHTLGVSCFPLPQLMDVVRSNYEAMIDRHHGGPNFMMHSGISQASEYDDPPGLREKAEYLLREWVNLYHSAAAGRDSTKAFSAFVGQMHQQGILKTDDLITRFFRLCTEMCVEISYRAQAEQQHNPAASSAIIRAKCYHNLDAFVRLIALLVKHSGEATNTVTKINLLNKVLGIVVGVLIQDHDVRQTEFQQLPYHRIFIMLLLELNAPEHVLETINFQTLTAFCNTFHILRPTKAPGFVYAWLELISHRIFIARMLAHTPQQKGWPMYAQLLIDLFKYLAPFLRNVELNKPMQILYKGTLRVLLVLLHDFPEFLCDYHYGFCDVIPPNCIQLRNLILSAFPRNMRLPDPFTPNLKVDMLSEINIAPRILTNFTGVMPSQFKKDLDSYLKTRSPVTFLSELRSNLQVSNEPGNRYNIQLINALVLYVGTQAIAHIHNKGSTPSMSTITHSAHMDIFQNLAVDLDTEGRYLFLNAIANQLRYPNSHTHYFSCTMLYLFAEANAEAIQEQITRVLLERLIVNRPHPWGLLITFIELIKNPAFKFWSHDFVHCAPEIEKLFQSVAQCCMGQKQAQQVMEGTGAS</sequence>
<evidence type="ECO:0000259" key="17">
    <source>
        <dbReference type="Pfam" id="PF16417"/>
    </source>
</evidence>
<evidence type="ECO:0000313" key="22">
    <source>
        <dbReference type="Proteomes" id="UP001501920"/>
    </source>
</evidence>
<keyword evidence="6" id="KW-0805">Transcription regulation</keyword>
<evidence type="ECO:0000259" key="15">
    <source>
        <dbReference type="Pfam" id="PF12842"/>
    </source>
</evidence>
<name>A0AAR2KI09_PYGNA</name>
<keyword evidence="9" id="KW-0539">Nucleus</keyword>
<feature type="domain" description="CCR4-NOT transcription complex subunit 1" evidence="15">
    <location>
        <begin position="1381"/>
        <end position="1528"/>
    </location>
</feature>
<evidence type="ECO:0000256" key="9">
    <source>
        <dbReference type="ARBA" id="ARBA00023242"/>
    </source>
</evidence>
<keyword evidence="7" id="KW-0943">RNA-mediated gene silencing</keyword>
<comment type="similarity">
    <text evidence="10">Belongs to the CNOT1 family.</text>
</comment>
<evidence type="ECO:0000259" key="18">
    <source>
        <dbReference type="Pfam" id="PF16418"/>
    </source>
</evidence>
<dbReference type="InterPro" id="IPR032193">
    <property type="entry name" value="CNOT1_TTP_bind"/>
</dbReference>
<dbReference type="Proteomes" id="UP001501920">
    <property type="component" value="Chromosome 8"/>
</dbReference>
<feature type="domain" description="CCR4-NOT transcription complex subunit 1 N-terminal" evidence="19">
    <location>
        <begin position="30"/>
        <end position="227"/>
    </location>
</feature>
<evidence type="ECO:0000256" key="13">
    <source>
        <dbReference type="SAM" id="MobiDB-lite"/>
    </source>
</evidence>
<feature type="domain" description="CCR4-NOT transcription complex subunit 1 TTP binding" evidence="17">
    <location>
        <begin position="817"/>
        <end position="993"/>
    </location>
</feature>
<keyword evidence="3" id="KW-0963">Cytoplasm</keyword>
<dbReference type="GO" id="GO:0000932">
    <property type="term" value="C:P-body"/>
    <property type="evidence" value="ECO:0007669"/>
    <property type="project" value="TreeGrafter"/>
</dbReference>
<evidence type="ECO:0000259" key="20">
    <source>
        <dbReference type="Pfam" id="PF23590"/>
    </source>
</evidence>
<dbReference type="GO" id="GO:0031047">
    <property type="term" value="P:regulatory ncRNA-mediated gene silencing"/>
    <property type="evidence" value="ECO:0007669"/>
    <property type="project" value="UniProtKB-KW"/>
</dbReference>
<evidence type="ECO:0000256" key="7">
    <source>
        <dbReference type="ARBA" id="ARBA00023158"/>
    </source>
</evidence>
<dbReference type="GO" id="GO:0030015">
    <property type="term" value="C:CCR4-NOT core complex"/>
    <property type="evidence" value="ECO:0007669"/>
    <property type="project" value="InterPro"/>
</dbReference>
<evidence type="ECO:0000256" key="2">
    <source>
        <dbReference type="ARBA" id="ARBA00004496"/>
    </source>
</evidence>
<evidence type="ECO:0000256" key="12">
    <source>
        <dbReference type="ARBA" id="ARBA00071432"/>
    </source>
</evidence>
<dbReference type="PANTHER" id="PTHR13162:SF8">
    <property type="entry name" value="CCR4-NOT TRANSCRIPTION COMPLEX SUBUNIT 1"/>
    <property type="match status" value="1"/>
</dbReference>
<reference evidence="21" key="3">
    <citation type="submission" date="2025-09" db="UniProtKB">
        <authorList>
            <consortium name="Ensembl"/>
        </authorList>
    </citation>
    <scope>IDENTIFICATION</scope>
</reference>
<dbReference type="GO" id="GO:0017148">
    <property type="term" value="P:negative regulation of translation"/>
    <property type="evidence" value="ECO:0007669"/>
    <property type="project" value="InterPro"/>
</dbReference>
<dbReference type="Pfam" id="PF04054">
    <property type="entry name" value="Not1"/>
    <property type="match status" value="1"/>
</dbReference>
<dbReference type="InterPro" id="IPR024557">
    <property type="entry name" value="CNOT1_dom_4"/>
</dbReference>
<dbReference type="Gene3D" id="1.25.40.790">
    <property type="match status" value="1"/>
</dbReference>
<dbReference type="FunFam" id="1.25.40.180:FF:000005">
    <property type="entry name" value="Ccr4-not transcription complex subunit 1 isoform"/>
    <property type="match status" value="1"/>
</dbReference>
<evidence type="ECO:0000256" key="8">
    <source>
        <dbReference type="ARBA" id="ARBA00023163"/>
    </source>
</evidence>
<gene>
    <name evidence="21" type="primary">CNOT1</name>
</gene>
<feature type="region of interest" description="Disordered" evidence="13">
    <location>
        <begin position="1010"/>
        <end position="1032"/>
    </location>
</feature>
<evidence type="ECO:0000259" key="14">
    <source>
        <dbReference type="Pfam" id="PF04054"/>
    </source>
</evidence>
<comment type="subcellular location">
    <subcellularLocation>
        <location evidence="2">Cytoplasm</location>
    </subcellularLocation>
    <subcellularLocation>
        <location evidence="1">Nucleus</location>
    </subcellularLocation>
</comment>
<keyword evidence="22" id="KW-1185">Reference proteome</keyword>
<dbReference type="InterPro" id="IPR055104">
    <property type="entry name" value="CNOT1_1st"/>
</dbReference>
<dbReference type="Pfam" id="PF23590">
    <property type="entry name" value="NOT1_connector"/>
    <property type="match status" value="1"/>
</dbReference>
<feature type="domain" description="CCR4-Not complex component Not1 C-terminal" evidence="14">
    <location>
        <begin position="2006"/>
        <end position="2365"/>
    </location>
</feature>
<dbReference type="InterPro" id="IPR040398">
    <property type="entry name" value="Not1"/>
</dbReference>
<feature type="domain" description="CCR4-NOT transcription complex subunit 1 HEAT repeat" evidence="18">
    <location>
        <begin position="500"/>
        <end position="656"/>
    </location>
</feature>
<keyword evidence="8" id="KW-0804">Transcription</keyword>
<dbReference type="GeneTree" id="ENSGT00390000014869"/>
<keyword evidence="4" id="KW-0678">Repressor</keyword>
<dbReference type="FunFam" id="1.25.40.800:FF:000001">
    <property type="entry name" value="CCR4-NOT transcription complex subunit 1"/>
    <property type="match status" value="1"/>
</dbReference>
<evidence type="ECO:0000259" key="19">
    <source>
        <dbReference type="Pfam" id="PF22940"/>
    </source>
</evidence>